<proteinExistence type="predicted"/>
<sequence length="298" mass="32375">MNPLVERRARVAIHVVRPGPNGEEELAYAFEQHRMSIQVAQGGNQFGNAKVSIYGAPLDTMNKIARLWLEVLSPTNTDTLAIDVWDGANYVPFFSGVITWSAINASGAPQIALEIEANSAMFAMNTVAPPYAQDTPIALQDALQQILAPTDLVVDFADSVAALQVQKAHLTGTPMDQAIALMNYFPELTWYINLQRFLVRPVNGPLGGEPIKVDKTTGMIGYPTYSTSGITLATIFDPRIRPGLALDIQTEFDFVNRTKWVASVLQHSIEPNKPGGNWMTQIAAQSYGAKGDTSGSPT</sequence>
<organism evidence="1 2">
    <name type="scientific">Xanthomonas phage KPhi1</name>
    <dbReference type="NCBI Taxonomy" id="1927017"/>
    <lineage>
        <taxon>Viruses</taxon>
        <taxon>Duplodnaviria</taxon>
        <taxon>Heunggongvirae</taxon>
        <taxon>Uroviricota</taxon>
        <taxon>Caudoviricetes</taxon>
        <taxon>Kantovirinae</taxon>
        <taxon>Beograduvirus</taxon>
        <taxon>Beograduvirus KPhi1</taxon>
    </lineage>
</organism>
<gene>
    <name evidence="1" type="ORF">K1pha_50</name>
</gene>
<evidence type="ECO:0000313" key="1">
    <source>
        <dbReference type="EMBL" id="APQ41929.1"/>
    </source>
</evidence>
<dbReference type="InterPro" id="IPR054496">
    <property type="entry name" value="E217_GP41"/>
</dbReference>
<accession>A0A3G1GLF9</accession>
<evidence type="ECO:0000313" key="2">
    <source>
        <dbReference type="Proteomes" id="UP000272247"/>
    </source>
</evidence>
<dbReference type="EMBL" id="KY210139">
    <property type="protein sequence ID" value="APQ41929.1"/>
    <property type="molecule type" value="Genomic_DNA"/>
</dbReference>
<dbReference type="Proteomes" id="UP000272247">
    <property type="component" value="Segment"/>
</dbReference>
<dbReference type="Pfam" id="PF22759">
    <property type="entry name" value="E217_GP41"/>
    <property type="match status" value="1"/>
</dbReference>
<reference evidence="1 2" key="1">
    <citation type="submission" date="2016-11" db="EMBL/GenBank/DDBJ databases">
        <authorList>
            <person name="Gasic K."/>
        </authorList>
    </citation>
    <scope>NUCLEOTIDE SEQUENCE [LARGE SCALE GENOMIC DNA]</scope>
</reference>
<name>A0A3G1GLF9_9CAUD</name>
<keyword evidence="2" id="KW-1185">Reference proteome</keyword>
<protein>
    <submittedName>
        <fullName evidence="1">Uncharacterized protein</fullName>
    </submittedName>
</protein>